<comment type="caution">
    <text evidence="3">The sequence shown here is derived from an EMBL/GenBank/DDBJ whole genome shotgun (WGS) entry which is preliminary data.</text>
</comment>
<feature type="compositionally biased region" description="Basic residues" evidence="1">
    <location>
        <begin position="1"/>
        <end position="14"/>
    </location>
</feature>
<protein>
    <submittedName>
        <fullName evidence="3">Uncharacterized protein</fullName>
    </submittedName>
</protein>
<evidence type="ECO:0000256" key="2">
    <source>
        <dbReference type="SAM" id="Phobius"/>
    </source>
</evidence>
<reference evidence="3 4" key="1">
    <citation type="submission" date="2020-10" db="EMBL/GenBank/DDBJ databases">
        <title>Ca. Dormibacterota MAGs.</title>
        <authorList>
            <person name="Montgomery K."/>
        </authorList>
    </citation>
    <scope>NUCLEOTIDE SEQUENCE [LARGE SCALE GENOMIC DNA]</scope>
    <source>
        <strain evidence="3">Mitchell_Peninsula_5</strain>
    </source>
</reference>
<organism evidence="3 4">
    <name type="scientific">Candidatus Amunia macphersoniae</name>
    <dbReference type="NCBI Taxonomy" id="3127014"/>
    <lineage>
        <taxon>Bacteria</taxon>
        <taxon>Bacillati</taxon>
        <taxon>Candidatus Dormiibacterota</taxon>
        <taxon>Candidatus Dormibacteria</taxon>
        <taxon>Candidatus Aeolococcales</taxon>
        <taxon>Candidatus Aeolococcaceae</taxon>
        <taxon>Candidatus Amunia</taxon>
    </lineage>
</organism>
<proteinExistence type="predicted"/>
<keyword evidence="2" id="KW-0472">Membrane</keyword>
<sequence>MAKKTRKQKQRAVTRRPGPSYAPDLPAAGGGSGTPSAAEAGQEALAVGAGAAAAGSASLGASTPGQGRRRVERVSPAAAPVQGARPRPARAQAAGYIQPLESEDAAIPFDRVPYVPADLKRVAIIAALMIALIIVADIIVSNVVK</sequence>
<feature type="compositionally biased region" description="Low complexity" evidence="1">
    <location>
        <begin position="76"/>
        <end position="95"/>
    </location>
</feature>
<name>A0A934KRN3_9BACT</name>
<accession>A0A934KRN3</accession>
<dbReference type="Proteomes" id="UP000614410">
    <property type="component" value="Unassembled WGS sequence"/>
</dbReference>
<dbReference type="AlphaFoldDB" id="A0A934KRN3"/>
<dbReference type="EMBL" id="JAEKNN010000053">
    <property type="protein sequence ID" value="MBJ7609917.1"/>
    <property type="molecule type" value="Genomic_DNA"/>
</dbReference>
<feature type="region of interest" description="Disordered" evidence="1">
    <location>
        <begin position="56"/>
        <end position="95"/>
    </location>
</feature>
<keyword evidence="2" id="KW-0812">Transmembrane</keyword>
<evidence type="ECO:0000313" key="4">
    <source>
        <dbReference type="Proteomes" id="UP000614410"/>
    </source>
</evidence>
<gene>
    <name evidence="3" type="ORF">JF887_10890</name>
</gene>
<evidence type="ECO:0000256" key="1">
    <source>
        <dbReference type="SAM" id="MobiDB-lite"/>
    </source>
</evidence>
<feature type="transmembrane region" description="Helical" evidence="2">
    <location>
        <begin position="122"/>
        <end position="144"/>
    </location>
</feature>
<keyword evidence="2" id="KW-1133">Transmembrane helix</keyword>
<feature type="region of interest" description="Disordered" evidence="1">
    <location>
        <begin position="1"/>
        <end position="42"/>
    </location>
</feature>
<evidence type="ECO:0000313" key="3">
    <source>
        <dbReference type="EMBL" id="MBJ7609917.1"/>
    </source>
</evidence>